<organism evidence="4 5">
    <name type="scientific">Goodea atripinnis</name>
    <dbReference type="NCBI Taxonomy" id="208336"/>
    <lineage>
        <taxon>Eukaryota</taxon>
        <taxon>Metazoa</taxon>
        <taxon>Chordata</taxon>
        <taxon>Craniata</taxon>
        <taxon>Vertebrata</taxon>
        <taxon>Euteleostomi</taxon>
        <taxon>Actinopterygii</taxon>
        <taxon>Neopterygii</taxon>
        <taxon>Teleostei</taxon>
        <taxon>Neoteleostei</taxon>
        <taxon>Acanthomorphata</taxon>
        <taxon>Ovalentaria</taxon>
        <taxon>Atherinomorphae</taxon>
        <taxon>Cyprinodontiformes</taxon>
        <taxon>Goodeidae</taxon>
        <taxon>Goodea</taxon>
    </lineage>
</organism>
<name>A0ABV0MSX4_9TELE</name>
<evidence type="ECO:0000256" key="2">
    <source>
        <dbReference type="ARBA" id="ARBA00022490"/>
    </source>
</evidence>
<dbReference type="PANTHER" id="PTHR22706:SF1">
    <property type="entry name" value="ASSEMBLY FACTOR FOR SPINDLE MICROTUBULES"/>
    <property type="match status" value="1"/>
</dbReference>
<evidence type="ECO:0000313" key="5">
    <source>
        <dbReference type="Proteomes" id="UP001476798"/>
    </source>
</evidence>
<dbReference type="Proteomes" id="UP001476798">
    <property type="component" value="Unassembled WGS sequence"/>
</dbReference>
<dbReference type="EMBL" id="JAHRIO010010801">
    <property type="protein sequence ID" value="MEQ2161729.1"/>
    <property type="molecule type" value="Genomic_DNA"/>
</dbReference>
<dbReference type="InterPro" id="IPR051185">
    <property type="entry name" value="ASPM"/>
</dbReference>
<comment type="subcellular location">
    <subcellularLocation>
        <location evidence="1">Cytoplasm</location>
    </subcellularLocation>
</comment>
<evidence type="ECO:0000256" key="3">
    <source>
        <dbReference type="ARBA" id="ARBA00022860"/>
    </source>
</evidence>
<sequence length="165" mass="19196">MVQLTYKEFQELTVHNDRTGFDRKSVSDVSHLLSLQALWRGHRSRVLNDDPKLVKLRHRLREVSAEVQEEDKLCNKTSSALEYLLRYKHFSYILEALKNLETATRLSPECCEQLVDRGATNTIFTLIRSCNRSGPCMEVITFSIQILLNLSKVYRAQSRNHCVRL</sequence>
<protein>
    <submittedName>
        <fullName evidence="4">Uncharacterized protein</fullName>
    </submittedName>
</protein>
<proteinExistence type="predicted"/>
<accession>A0ABV0MSX4</accession>
<keyword evidence="2" id="KW-0963">Cytoplasm</keyword>
<evidence type="ECO:0000313" key="4">
    <source>
        <dbReference type="EMBL" id="MEQ2161729.1"/>
    </source>
</evidence>
<gene>
    <name evidence="4" type="ORF">GOODEAATRI_012510</name>
</gene>
<evidence type="ECO:0000256" key="1">
    <source>
        <dbReference type="ARBA" id="ARBA00004496"/>
    </source>
</evidence>
<dbReference type="PANTHER" id="PTHR22706">
    <property type="entry name" value="ASSEMBLY FACTOR FOR SPINDLE MICROTUBULES"/>
    <property type="match status" value="1"/>
</dbReference>
<keyword evidence="3" id="KW-0112">Calmodulin-binding</keyword>
<keyword evidence="5" id="KW-1185">Reference proteome</keyword>
<reference evidence="4 5" key="1">
    <citation type="submission" date="2021-06" db="EMBL/GenBank/DDBJ databases">
        <authorList>
            <person name="Palmer J.M."/>
        </authorList>
    </citation>
    <scope>NUCLEOTIDE SEQUENCE [LARGE SCALE GENOMIC DNA]</scope>
    <source>
        <strain evidence="4 5">GA_2019</strain>
        <tissue evidence="4">Muscle</tissue>
    </source>
</reference>
<comment type="caution">
    <text evidence="4">The sequence shown here is derived from an EMBL/GenBank/DDBJ whole genome shotgun (WGS) entry which is preliminary data.</text>
</comment>